<evidence type="ECO:0000313" key="2">
    <source>
        <dbReference type="Proteomes" id="UP000325440"/>
    </source>
</evidence>
<proteinExistence type="predicted"/>
<dbReference type="OrthoDB" id="10416545at2759"/>
<dbReference type="EMBL" id="CABPRJ010000614">
    <property type="protein sequence ID" value="VVC31169.1"/>
    <property type="molecule type" value="Genomic_DNA"/>
</dbReference>
<protein>
    <submittedName>
        <fullName evidence="1">Uncharacterized protein</fullName>
    </submittedName>
</protein>
<gene>
    <name evidence="1" type="ORF">CINCED_3A024632</name>
</gene>
<keyword evidence="2" id="KW-1185">Reference proteome</keyword>
<accession>A0A5E4MIG9</accession>
<dbReference type="Proteomes" id="UP000325440">
    <property type="component" value="Unassembled WGS sequence"/>
</dbReference>
<name>A0A5E4MIG9_9HEMI</name>
<reference evidence="1 2" key="1">
    <citation type="submission" date="2019-08" db="EMBL/GenBank/DDBJ databases">
        <authorList>
            <person name="Alioto T."/>
            <person name="Alioto T."/>
            <person name="Gomez Garrido J."/>
        </authorList>
    </citation>
    <scope>NUCLEOTIDE SEQUENCE [LARGE SCALE GENOMIC DNA]</scope>
</reference>
<sequence length="90" mass="10658">MEDLNCPRLDQLCDEDNLPCCIFHMDVKPKQCTFYKEEDNDCDDDGESTEVLARLFYINYTPYTLKKPFLHLPFGFHLFSINSVTRMVLR</sequence>
<organism evidence="1 2">
    <name type="scientific">Cinara cedri</name>
    <dbReference type="NCBI Taxonomy" id="506608"/>
    <lineage>
        <taxon>Eukaryota</taxon>
        <taxon>Metazoa</taxon>
        <taxon>Ecdysozoa</taxon>
        <taxon>Arthropoda</taxon>
        <taxon>Hexapoda</taxon>
        <taxon>Insecta</taxon>
        <taxon>Pterygota</taxon>
        <taxon>Neoptera</taxon>
        <taxon>Paraneoptera</taxon>
        <taxon>Hemiptera</taxon>
        <taxon>Sternorrhyncha</taxon>
        <taxon>Aphidomorpha</taxon>
        <taxon>Aphidoidea</taxon>
        <taxon>Aphididae</taxon>
        <taxon>Lachninae</taxon>
        <taxon>Cinara</taxon>
    </lineage>
</organism>
<dbReference type="AlphaFoldDB" id="A0A5E4MIG9"/>
<evidence type="ECO:0000313" key="1">
    <source>
        <dbReference type="EMBL" id="VVC31169.1"/>
    </source>
</evidence>